<feature type="chain" id="PRO_5046913449" evidence="1">
    <location>
        <begin position="28"/>
        <end position="335"/>
    </location>
</feature>
<protein>
    <submittedName>
        <fullName evidence="2">SMP-30/gluconolactonase/LRE family protein</fullName>
    </submittedName>
</protein>
<feature type="signal peptide" evidence="1">
    <location>
        <begin position="1"/>
        <end position="27"/>
    </location>
</feature>
<dbReference type="PANTHER" id="PTHR42060">
    <property type="entry name" value="NHL REPEAT-CONTAINING PROTEIN-RELATED"/>
    <property type="match status" value="1"/>
</dbReference>
<dbReference type="EMBL" id="JBICRM010000068">
    <property type="protein sequence ID" value="MFG1711093.1"/>
    <property type="molecule type" value="Genomic_DNA"/>
</dbReference>
<dbReference type="Proteomes" id="UP001603978">
    <property type="component" value="Unassembled WGS sequence"/>
</dbReference>
<comment type="caution">
    <text evidence="2">The sequence shown here is derived from an EMBL/GenBank/DDBJ whole genome shotgun (WGS) entry which is preliminary data.</text>
</comment>
<keyword evidence="1" id="KW-0732">Signal</keyword>
<dbReference type="InterPro" id="IPR052998">
    <property type="entry name" value="Hetero-Diels-Alderase-like"/>
</dbReference>
<sequence length="335" mass="34223">MRNRMLTLAVAAVAAGIGLVTVPPSNAATIIAASSPSTAQARPSAAPPVTSRIAVHFDLAKGQLPENIALGPDGTAYVTFAAARQVAAISPAGATRILATLPAPADGGADTPALGFALTTGIVRTGDGTLYFLYASGDAATTGLYRLRPGQEPRRIAALPATGLPNGLAYDEPAKTFYLTDSVHGTITTVPLNGGHAQVWSSARELSATTFLGANGIKVRHGAVWATNLDQGTLLRIPINRGRPGPVRVKAAGLAGIDDIAFTGTGDDQVIAALNAPNKVVRIDGDGRAKTLLTTAAGLQNPTSVAVRGRTLYVLSAAYTTATDPNLVLATLPRR</sequence>
<proteinExistence type="predicted"/>
<organism evidence="2 3">
    <name type="scientific">Nonomuraea marmarensis</name>
    <dbReference type="NCBI Taxonomy" id="3351344"/>
    <lineage>
        <taxon>Bacteria</taxon>
        <taxon>Bacillati</taxon>
        <taxon>Actinomycetota</taxon>
        <taxon>Actinomycetes</taxon>
        <taxon>Streptosporangiales</taxon>
        <taxon>Streptosporangiaceae</taxon>
        <taxon>Nonomuraea</taxon>
    </lineage>
</organism>
<evidence type="ECO:0000313" key="2">
    <source>
        <dbReference type="EMBL" id="MFG1711093.1"/>
    </source>
</evidence>
<dbReference type="PANTHER" id="PTHR42060:SF1">
    <property type="entry name" value="NHL REPEAT-CONTAINING PROTEIN"/>
    <property type="match status" value="1"/>
</dbReference>
<name>A0ABW7AUI3_9ACTN</name>
<dbReference type="SUPFAM" id="SSF63829">
    <property type="entry name" value="Calcium-dependent phosphotriesterase"/>
    <property type="match status" value="1"/>
</dbReference>
<evidence type="ECO:0000313" key="3">
    <source>
        <dbReference type="Proteomes" id="UP001603978"/>
    </source>
</evidence>
<evidence type="ECO:0000256" key="1">
    <source>
        <dbReference type="SAM" id="SignalP"/>
    </source>
</evidence>
<gene>
    <name evidence="2" type="ORF">ACFLIM_48850</name>
</gene>
<reference evidence="2 3" key="1">
    <citation type="submission" date="2024-10" db="EMBL/GenBank/DDBJ databases">
        <authorList>
            <person name="Topkara A.R."/>
            <person name="Saygin H."/>
        </authorList>
    </citation>
    <scope>NUCLEOTIDE SEQUENCE [LARGE SCALE GENOMIC DNA]</scope>
    <source>
        <strain evidence="2 3">M3C6</strain>
    </source>
</reference>
<keyword evidence="3" id="KW-1185">Reference proteome</keyword>
<dbReference type="InterPro" id="IPR011042">
    <property type="entry name" value="6-blade_b-propeller_TolB-like"/>
</dbReference>
<dbReference type="RefSeq" id="WP_393177539.1">
    <property type="nucleotide sequence ID" value="NZ_JBICRM010000068.1"/>
</dbReference>
<accession>A0ABW7AUI3</accession>
<dbReference type="Gene3D" id="2.120.10.30">
    <property type="entry name" value="TolB, C-terminal domain"/>
    <property type="match status" value="1"/>
</dbReference>